<evidence type="ECO:0000256" key="3">
    <source>
        <dbReference type="ARBA" id="ARBA00022448"/>
    </source>
</evidence>
<feature type="transmembrane region" description="Helical" evidence="8">
    <location>
        <begin position="20"/>
        <end position="41"/>
    </location>
</feature>
<keyword evidence="7 8" id="KW-0472">Membrane</keyword>
<dbReference type="Gene3D" id="3.40.1710.10">
    <property type="entry name" value="abc type-2 transporter like domain"/>
    <property type="match status" value="1"/>
</dbReference>
<evidence type="ECO:0000256" key="5">
    <source>
        <dbReference type="ARBA" id="ARBA00022692"/>
    </source>
</evidence>
<evidence type="ECO:0000256" key="1">
    <source>
        <dbReference type="ARBA" id="ARBA00004651"/>
    </source>
</evidence>
<feature type="transmembrane region" description="Helical" evidence="8">
    <location>
        <begin position="291"/>
        <end position="309"/>
    </location>
</feature>
<evidence type="ECO:0000259" key="9">
    <source>
        <dbReference type="PROSITE" id="PS51012"/>
    </source>
</evidence>
<comment type="subcellular location">
    <subcellularLocation>
        <location evidence="1">Cell membrane</location>
        <topology evidence="1">Multi-pass membrane protein</topology>
    </subcellularLocation>
</comment>
<feature type="transmembrane region" description="Helical" evidence="8">
    <location>
        <begin position="260"/>
        <end position="284"/>
    </location>
</feature>
<dbReference type="GO" id="GO:0005886">
    <property type="term" value="C:plasma membrane"/>
    <property type="evidence" value="ECO:0007669"/>
    <property type="project" value="UniProtKB-SubCell"/>
</dbReference>
<dbReference type="PANTHER" id="PTHR30294">
    <property type="entry name" value="MEMBRANE COMPONENT OF ABC TRANSPORTER YHHJ-RELATED"/>
    <property type="match status" value="1"/>
</dbReference>
<feature type="transmembrane region" description="Helical" evidence="8">
    <location>
        <begin position="352"/>
        <end position="370"/>
    </location>
</feature>
<evidence type="ECO:0000256" key="2">
    <source>
        <dbReference type="ARBA" id="ARBA00007783"/>
    </source>
</evidence>
<feature type="transmembrane region" description="Helical" evidence="8">
    <location>
        <begin position="224"/>
        <end position="248"/>
    </location>
</feature>
<gene>
    <name evidence="10" type="ORF">SAMN02910344_01828</name>
</gene>
<organism evidence="10 11">
    <name type="scientific">Ruminobacter amylophilus</name>
    <dbReference type="NCBI Taxonomy" id="867"/>
    <lineage>
        <taxon>Bacteria</taxon>
        <taxon>Pseudomonadati</taxon>
        <taxon>Pseudomonadota</taxon>
        <taxon>Gammaproteobacteria</taxon>
        <taxon>Aeromonadales</taxon>
        <taxon>Succinivibrionaceae</taxon>
        <taxon>Ruminobacter</taxon>
    </lineage>
</organism>
<evidence type="ECO:0000313" key="10">
    <source>
        <dbReference type="EMBL" id="SFP59725.1"/>
    </source>
</evidence>
<dbReference type="PROSITE" id="PS51012">
    <property type="entry name" value="ABC_TM2"/>
    <property type="match status" value="1"/>
</dbReference>
<evidence type="ECO:0000313" key="11">
    <source>
        <dbReference type="Proteomes" id="UP000243745"/>
    </source>
</evidence>
<dbReference type="OrthoDB" id="9808686at2"/>
<evidence type="ECO:0000256" key="8">
    <source>
        <dbReference type="SAM" id="Phobius"/>
    </source>
</evidence>
<evidence type="ECO:0000256" key="4">
    <source>
        <dbReference type="ARBA" id="ARBA00022475"/>
    </source>
</evidence>
<accession>A0A662ZIX8</accession>
<dbReference type="Pfam" id="PF12698">
    <property type="entry name" value="ABC2_membrane_3"/>
    <property type="match status" value="1"/>
</dbReference>
<dbReference type="GO" id="GO:0140359">
    <property type="term" value="F:ABC-type transporter activity"/>
    <property type="evidence" value="ECO:0007669"/>
    <property type="project" value="InterPro"/>
</dbReference>
<keyword evidence="6 8" id="KW-1133">Transmembrane helix</keyword>
<dbReference type="RefSeq" id="WP_031580427.1">
    <property type="nucleotide sequence ID" value="NZ_FOXF01000041.1"/>
</dbReference>
<protein>
    <submittedName>
        <fullName evidence="10">ABC-2 type transport system permease protein</fullName>
    </submittedName>
</protein>
<keyword evidence="5 8" id="KW-0812">Transmembrane</keyword>
<reference evidence="10 11" key="1">
    <citation type="submission" date="2016-10" db="EMBL/GenBank/DDBJ databases">
        <authorList>
            <person name="Varghese N."/>
            <person name="Submissions S."/>
        </authorList>
    </citation>
    <scope>NUCLEOTIDE SEQUENCE [LARGE SCALE GENOMIC DNA]</scope>
    <source>
        <strain evidence="10 11">DSM 1361</strain>
    </source>
</reference>
<proteinExistence type="inferred from homology"/>
<sequence length="377" mass="41405">MYRWLSNIFILSLKEVKSLLSDLILVALMVYFFTVAVAVAAKGASQDVRNAPVAVVDHDESALSLRLRQSIRPPHFKYPEAIGDETVQRHMDLGDYYFTIDIPPEYEKDYLSEKYPKIQILVDATAMTLAGTGTGYLSSILSDELRKSAVEYNTPQISPQIAAEPRVNVLFNPNASAIWQMGVVQIIGNLTLLTLMLSGAAVIREKERGTIEHLLVMPVSASEIAISKVCANGSVIVFLALLSLWIIVHSILGVPVMGSLYLLTAGMLIYVLSFASLGILLAVLAPSMPQFGLLCIPVYMLVYLLAGATSPVECMPETMQKIIQISPTTQFVSFTQDVVHRGSGLGDVYRKLLIMLGQGLFFLTIALIKFKSMLSRQ</sequence>
<dbReference type="Proteomes" id="UP000243745">
    <property type="component" value="Unassembled WGS sequence"/>
</dbReference>
<dbReference type="AlphaFoldDB" id="A0A662ZIX8"/>
<name>A0A662ZIX8_9GAMM</name>
<dbReference type="InterPro" id="IPR051449">
    <property type="entry name" value="ABC-2_transporter_component"/>
</dbReference>
<dbReference type="EMBL" id="FOXF01000041">
    <property type="protein sequence ID" value="SFP59725.1"/>
    <property type="molecule type" value="Genomic_DNA"/>
</dbReference>
<dbReference type="PANTHER" id="PTHR30294:SF47">
    <property type="entry name" value="INNER MEMBRANE TRANSPORT PERMEASE YHHJ"/>
    <property type="match status" value="1"/>
</dbReference>
<keyword evidence="11" id="KW-1185">Reference proteome</keyword>
<comment type="similarity">
    <text evidence="2">Belongs to the ABC-2 integral membrane protein family.</text>
</comment>
<evidence type="ECO:0000256" key="7">
    <source>
        <dbReference type="ARBA" id="ARBA00023136"/>
    </source>
</evidence>
<dbReference type="InterPro" id="IPR047817">
    <property type="entry name" value="ABC2_TM_bact-type"/>
</dbReference>
<feature type="domain" description="ABC transmembrane type-2" evidence="9">
    <location>
        <begin position="134"/>
        <end position="373"/>
    </location>
</feature>
<keyword evidence="4" id="KW-1003">Cell membrane</keyword>
<keyword evidence="3" id="KW-0813">Transport</keyword>
<dbReference type="InterPro" id="IPR013525">
    <property type="entry name" value="ABC2_TM"/>
</dbReference>
<feature type="transmembrane region" description="Helical" evidence="8">
    <location>
        <begin position="177"/>
        <end position="203"/>
    </location>
</feature>
<evidence type="ECO:0000256" key="6">
    <source>
        <dbReference type="ARBA" id="ARBA00022989"/>
    </source>
</evidence>